<accession>A0A133U901</accession>
<sequence length="443" mass="50255">MQTTIRGKIFPSKDQAEKLDELMRIQSSCMRCSYSRLCEGKSKSEIEDDLKGKFSEINSRYRRGGYFRAKFNYESALELVESGELESPEKVVFGGRKNLKKRERGKISNEEWKRLRNNQLYSRGDKTKRGNLNLRLVEQDGGLHLRVNVGNREWIHVSACLPREKGRFLAGEKPYGVRIIRKGGEYEVRVSFEEEREPEISFEKGAVGVDFNHQTIDMEVANEQGQLKDGKTIECSEITTSRKSKRENLIGNYAKKVVNYAKYWRRGLVLERLEDVARGRRNQHEFTHKKLLEAVKRRAEKEGVEIREVNPAYTSVIGRHKYASYYHITIHQAAALVVARRGQGFSEHLRGLKTPLFEALEAGEEGENVPDRRVHSWSLWSLTRGLPSRKGASRKHSSQSPETIGVESSGTIGSTERSPGEGDSSEGKTVSPGSGPPVREAVA</sequence>
<dbReference type="NCBIfam" id="TIGR01766">
    <property type="entry name" value="IS200/IS605 family accessory protein TnpB-like domain"/>
    <property type="match status" value="1"/>
</dbReference>
<evidence type="ECO:0008006" key="5">
    <source>
        <dbReference type="Google" id="ProtNLM"/>
    </source>
</evidence>
<gene>
    <name evidence="3" type="ORF">AKJ61_00020</name>
</gene>
<keyword evidence="1" id="KW-0238">DNA-binding</keyword>
<feature type="compositionally biased region" description="Polar residues" evidence="2">
    <location>
        <begin position="398"/>
        <end position="417"/>
    </location>
</feature>
<name>A0A133U901_9EURY</name>
<dbReference type="Proteomes" id="UP000070184">
    <property type="component" value="Unassembled WGS sequence"/>
</dbReference>
<evidence type="ECO:0000256" key="1">
    <source>
        <dbReference type="ARBA" id="ARBA00023125"/>
    </source>
</evidence>
<protein>
    <recommendedName>
        <fullName evidence="5">Transposase</fullName>
    </recommendedName>
</protein>
<dbReference type="AlphaFoldDB" id="A0A133U901"/>
<feature type="region of interest" description="Disordered" evidence="2">
    <location>
        <begin position="386"/>
        <end position="443"/>
    </location>
</feature>
<organism evidence="3 4">
    <name type="scientific">candidate division MSBL1 archaeon SCGC-AAA259B11</name>
    <dbReference type="NCBI Taxonomy" id="1698260"/>
    <lineage>
        <taxon>Archaea</taxon>
        <taxon>Methanobacteriati</taxon>
        <taxon>Methanobacteriota</taxon>
        <taxon>candidate division MSBL1</taxon>
    </lineage>
</organism>
<proteinExistence type="predicted"/>
<dbReference type="EMBL" id="LHXK01000001">
    <property type="protein sequence ID" value="KXA90664.1"/>
    <property type="molecule type" value="Genomic_DNA"/>
</dbReference>
<reference evidence="3 4" key="1">
    <citation type="journal article" date="2016" name="Sci. Rep.">
        <title>Metabolic traits of an uncultured archaeal lineage -MSBL1- from brine pools of the Red Sea.</title>
        <authorList>
            <person name="Mwirichia R."/>
            <person name="Alam I."/>
            <person name="Rashid M."/>
            <person name="Vinu M."/>
            <person name="Ba-Alawi W."/>
            <person name="Anthony Kamau A."/>
            <person name="Kamanda Ngugi D."/>
            <person name="Goker M."/>
            <person name="Klenk H.P."/>
            <person name="Bajic V."/>
            <person name="Stingl U."/>
        </authorList>
    </citation>
    <scope>NUCLEOTIDE SEQUENCE [LARGE SCALE GENOMIC DNA]</scope>
    <source>
        <strain evidence="3">SCGC-AAA259B11</strain>
    </source>
</reference>
<evidence type="ECO:0000256" key="2">
    <source>
        <dbReference type="SAM" id="MobiDB-lite"/>
    </source>
</evidence>
<evidence type="ECO:0000313" key="4">
    <source>
        <dbReference type="Proteomes" id="UP000070184"/>
    </source>
</evidence>
<dbReference type="InterPro" id="IPR010095">
    <property type="entry name" value="Cas12f1-like_TNB"/>
</dbReference>
<comment type="caution">
    <text evidence="3">The sequence shown here is derived from an EMBL/GenBank/DDBJ whole genome shotgun (WGS) entry which is preliminary data.</text>
</comment>
<dbReference type="GO" id="GO:0003677">
    <property type="term" value="F:DNA binding"/>
    <property type="evidence" value="ECO:0007669"/>
    <property type="project" value="UniProtKB-KW"/>
</dbReference>
<evidence type="ECO:0000313" key="3">
    <source>
        <dbReference type="EMBL" id="KXA90664.1"/>
    </source>
</evidence>
<keyword evidence="4" id="KW-1185">Reference proteome</keyword>